<dbReference type="Proteomes" id="UP000293360">
    <property type="component" value="Unassembled WGS sequence"/>
</dbReference>
<dbReference type="OrthoDB" id="4629527at2759"/>
<protein>
    <recommendedName>
        <fullName evidence="2">2EXR domain-containing protein</fullName>
    </recommendedName>
</protein>
<evidence type="ECO:0000313" key="4">
    <source>
        <dbReference type="Proteomes" id="UP000293360"/>
    </source>
</evidence>
<dbReference type="InterPro" id="IPR045518">
    <property type="entry name" value="2EXR"/>
</dbReference>
<name>A0A4Q4T516_9PEZI</name>
<evidence type="ECO:0000259" key="2">
    <source>
        <dbReference type="Pfam" id="PF20150"/>
    </source>
</evidence>
<reference evidence="3 4" key="1">
    <citation type="submission" date="2018-06" db="EMBL/GenBank/DDBJ databases">
        <title>Complete Genomes of Monosporascus.</title>
        <authorList>
            <person name="Robinson A.J."/>
            <person name="Natvig D.O."/>
        </authorList>
    </citation>
    <scope>NUCLEOTIDE SEQUENCE [LARGE SCALE GENOMIC DNA]</scope>
    <source>
        <strain evidence="3 4">CBS 110550</strain>
    </source>
</reference>
<dbReference type="AlphaFoldDB" id="A0A4Q4T516"/>
<gene>
    <name evidence="3" type="ORF">DL764_007088</name>
</gene>
<organism evidence="3 4">
    <name type="scientific">Monosporascus ibericus</name>
    <dbReference type="NCBI Taxonomy" id="155417"/>
    <lineage>
        <taxon>Eukaryota</taxon>
        <taxon>Fungi</taxon>
        <taxon>Dikarya</taxon>
        <taxon>Ascomycota</taxon>
        <taxon>Pezizomycotina</taxon>
        <taxon>Sordariomycetes</taxon>
        <taxon>Xylariomycetidae</taxon>
        <taxon>Xylariales</taxon>
        <taxon>Xylariales incertae sedis</taxon>
        <taxon>Monosporascus</taxon>
    </lineage>
</organism>
<feature type="domain" description="2EXR" evidence="2">
    <location>
        <begin position="41"/>
        <end position="113"/>
    </location>
</feature>
<keyword evidence="4" id="KW-1185">Reference proteome</keyword>
<evidence type="ECO:0000313" key="3">
    <source>
        <dbReference type="EMBL" id="RYO98440.1"/>
    </source>
</evidence>
<dbReference type="Pfam" id="PF20150">
    <property type="entry name" value="2EXR"/>
    <property type="match status" value="1"/>
</dbReference>
<proteinExistence type="predicted"/>
<sequence length="224" mass="25077">MDMHDEQSCGEENGSNSTIRIGNTGTNSDSTGEGEIRERRFNFFPRLPPELRFDVYRMAVFDLMNIISSLCVYYSEDQHGGALVVLSRHSPPFPRSLWQTHEEARQEVANYCLNLPVGCTVHLPTSLEEDLGGIHVSMAGRRLVEGPFDEDVVEMQVGPTPNTAEDEPSWTLYSPYHIHPILGTMIVSMVQQTLSEVESLREAGIDVGWCLIKTGVTRRPAIIE</sequence>
<feature type="compositionally biased region" description="Polar residues" evidence="1">
    <location>
        <begin position="13"/>
        <end position="31"/>
    </location>
</feature>
<dbReference type="EMBL" id="QJNU01000460">
    <property type="protein sequence ID" value="RYO98440.1"/>
    <property type="molecule type" value="Genomic_DNA"/>
</dbReference>
<comment type="caution">
    <text evidence="3">The sequence shown here is derived from an EMBL/GenBank/DDBJ whole genome shotgun (WGS) entry which is preliminary data.</text>
</comment>
<evidence type="ECO:0000256" key="1">
    <source>
        <dbReference type="SAM" id="MobiDB-lite"/>
    </source>
</evidence>
<accession>A0A4Q4T516</accession>
<feature type="region of interest" description="Disordered" evidence="1">
    <location>
        <begin position="1"/>
        <end position="34"/>
    </location>
</feature>